<dbReference type="InterPro" id="IPR036739">
    <property type="entry name" value="SLC41_membr_dom_sf"/>
</dbReference>
<evidence type="ECO:0000256" key="5">
    <source>
        <dbReference type="ARBA" id="ARBA00022842"/>
    </source>
</evidence>
<feature type="domain" description="CBS" evidence="10">
    <location>
        <begin position="205"/>
        <end position="263"/>
    </location>
</feature>
<dbReference type="OrthoDB" id="9790355at2"/>
<evidence type="ECO:0000259" key="10">
    <source>
        <dbReference type="PROSITE" id="PS51371"/>
    </source>
</evidence>
<evidence type="ECO:0000256" key="1">
    <source>
        <dbReference type="ARBA" id="ARBA00004141"/>
    </source>
</evidence>
<dbReference type="SMART" id="SM00116">
    <property type="entry name" value="CBS"/>
    <property type="match status" value="2"/>
</dbReference>
<gene>
    <name evidence="11" type="ORF">BC643_4481</name>
</gene>
<dbReference type="SUPFAM" id="SSF54631">
    <property type="entry name" value="CBS-domain pair"/>
    <property type="match status" value="1"/>
</dbReference>
<feature type="domain" description="CBS" evidence="10">
    <location>
        <begin position="141"/>
        <end position="204"/>
    </location>
</feature>
<keyword evidence="4 9" id="KW-0812">Transmembrane</keyword>
<comment type="subcellular location">
    <subcellularLocation>
        <location evidence="9">Cell membrane</location>
        <topology evidence="9">Multi-pass membrane protein</topology>
    </subcellularLocation>
    <subcellularLocation>
        <location evidence="1">Membrane</location>
        <topology evidence="1">Multi-pass membrane protein</topology>
    </subcellularLocation>
</comment>
<comment type="caution">
    <text evidence="11">The sequence shown here is derived from an EMBL/GenBank/DDBJ whole genome shotgun (WGS) entry which is preliminary data.</text>
</comment>
<proteinExistence type="inferred from homology"/>
<evidence type="ECO:0000256" key="8">
    <source>
        <dbReference type="PROSITE-ProRule" id="PRU00703"/>
    </source>
</evidence>
<keyword evidence="5 9" id="KW-0460">Magnesium</keyword>
<dbReference type="Gene3D" id="3.10.580.10">
    <property type="entry name" value="CBS-domain"/>
    <property type="match status" value="1"/>
</dbReference>
<dbReference type="Gene3D" id="1.25.60.10">
    <property type="entry name" value="MgtE N-terminal domain-like"/>
    <property type="match status" value="1"/>
</dbReference>
<keyword evidence="12" id="KW-1185">Reference proteome</keyword>
<evidence type="ECO:0000256" key="6">
    <source>
        <dbReference type="ARBA" id="ARBA00022989"/>
    </source>
</evidence>
<comment type="subunit">
    <text evidence="9">Homodimer.</text>
</comment>
<keyword evidence="9" id="KW-0479">Metal-binding</keyword>
<dbReference type="EMBL" id="RAPN01000005">
    <property type="protein sequence ID" value="RKD86164.1"/>
    <property type="molecule type" value="Genomic_DNA"/>
</dbReference>
<dbReference type="InterPro" id="IPR006667">
    <property type="entry name" value="SLC41_membr_dom"/>
</dbReference>
<dbReference type="Pfam" id="PF00571">
    <property type="entry name" value="CBS"/>
    <property type="match status" value="2"/>
</dbReference>
<dbReference type="PROSITE" id="PS51371">
    <property type="entry name" value="CBS"/>
    <property type="match status" value="2"/>
</dbReference>
<evidence type="ECO:0000256" key="2">
    <source>
        <dbReference type="ARBA" id="ARBA00009749"/>
    </source>
</evidence>
<dbReference type="InterPro" id="IPR006668">
    <property type="entry name" value="Mg_transptr_MgtE_intracell_dom"/>
</dbReference>
<feature type="transmembrane region" description="Helical" evidence="9">
    <location>
        <begin position="388"/>
        <end position="414"/>
    </location>
</feature>
<keyword evidence="6 9" id="KW-1133">Transmembrane helix</keyword>
<dbReference type="SMART" id="SM00924">
    <property type="entry name" value="MgtE_N"/>
    <property type="match status" value="1"/>
</dbReference>
<dbReference type="NCBIfam" id="TIGR00400">
    <property type="entry name" value="mgtE"/>
    <property type="match status" value="1"/>
</dbReference>
<evidence type="ECO:0000256" key="9">
    <source>
        <dbReference type="RuleBase" id="RU362011"/>
    </source>
</evidence>
<keyword evidence="8" id="KW-0129">CBS domain</keyword>
<dbReference type="InterPro" id="IPR006669">
    <property type="entry name" value="MgtE_transporter"/>
</dbReference>
<dbReference type="GO" id="GO:0046872">
    <property type="term" value="F:metal ion binding"/>
    <property type="evidence" value="ECO:0007669"/>
    <property type="project" value="UniProtKB-KW"/>
</dbReference>
<evidence type="ECO:0000256" key="7">
    <source>
        <dbReference type="ARBA" id="ARBA00023136"/>
    </source>
</evidence>
<dbReference type="GO" id="GO:0005886">
    <property type="term" value="C:plasma membrane"/>
    <property type="evidence" value="ECO:0007669"/>
    <property type="project" value="UniProtKB-SubCell"/>
</dbReference>
<name>A0A419VVH7_9BACT</name>
<dbReference type="SUPFAM" id="SSF161093">
    <property type="entry name" value="MgtE membrane domain-like"/>
    <property type="match status" value="1"/>
</dbReference>
<dbReference type="InterPro" id="IPR046342">
    <property type="entry name" value="CBS_dom_sf"/>
</dbReference>
<dbReference type="PANTHER" id="PTHR43773:SF1">
    <property type="entry name" value="MAGNESIUM TRANSPORTER MGTE"/>
    <property type="match status" value="1"/>
</dbReference>
<dbReference type="InterPro" id="IPR038076">
    <property type="entry name" value="MgtE_N_sf"/>
</dbReference>
<accession>A0A419VVH7</accession>
<feature type="transmembrane region" description="Helical" evidence="9">
    <location>
        <begin position="316"/>
        <end position="340"/>
    </location>
</feature>
<dbReference type="PANTHER" id="PTHR43773">
    <property type="entry name" value="MAGNESIUM TRANSPORTER MGTE"/>
    <property type="match status" value="1"/>
</dbReference>
<sequence>MTTELNMEFIIKLQDLIEAEDSAEVLKMLEDLHPTDIAEIMDKLTMDEAKYLYLQLDGEMASDVLLEIPEGVRRRFLRVLPPEVIAHQFVEHMDSDDAADIMGELEEEVVEAVLSEIEDKEQAGDIADLLEYDEDTAGGLMAKELIKVNENWNVQTCLKEISTQSEEIDEIYYVYVVDDDNILKGVLSLSKLIQKSTHSKVKDLINEDIQSVKTDASQEEVAQIMEKYDLVVLPVVDQIGRLKGRITIDDVVDVIREETGKDYQMVSGITGDVESTDNVWRLTRVRIPWLLIGTVGGLTGAQVLSHHQDTLNHIPAMAFFIPLIAATAGNVGVQSSSIVVQTLAAGSRKFDTLGKKLFKELGVGLITGLFFALLIFGYNYLFSDSYKLTLTVSCTLFIVIVFASLFGTLIPLILHRFKVDPAVATGPFITTMNDVLGLLLYMGVAHFFFNFLG</sequence>
<dbReference type="GO" id="GO:0015095">
    <property type="term" value="F:magnesium ion transmembrane transporter activity"/>
    <property type="evidence" value="ECO:0007669"/>
    <property type="project" value="UniProtKB-UniRule"/>
</dbReference>
<keyword evidence="9" id="KW-1003">Cell membrane</keyword>
<dbReference type="Gene3D" id="1.10.357.20">
    <property type="entry name" value="SLC41 divalent cation transporters, integral membrane domain"/>
    <property type="match status" value="1"/>
</dbReference>
<evidence type="ECO:0000313" key="12">
    <source>
        <dbReference type="Proteomes" id="UP000283387"/>
    </source>
</evidence>
<dbReference type="CDD" id="cd04606">
    <property type="entry name" value="CBS_pair_Mg_transporter"/>
    <property type="match status" value="1"/>
</dbReference>
<organism evidence="11 12">
    <name type="scientific">Mangrovibacterium diazotrophicum</name>
    <dbReference type="NCBI Taxonomy" id="1261403"/>
    <lineage>
        <taxon>Bacteria</taxon>
        <taxon>Pseudomonadati</taxon>
        <taxon>Bacteroidota</taxon>
        <taxon>Bacteroidia</taxon>
        <taxon>Marinilabiliales</taxon>
        <taxon>Prolixibacteraceae</taxon>
        <taxon>Mangrovibacterium</taxon>
    </lineage>
</organism>
<feature type="transmembrane region" description="Helical" evidence="9">
    <location>
        <begin position="361"/>
        <end position="382"/>
    </location>
</feature>
<dbReference type="Pfam" id="PF03448">
    <property type="entry name" value="MgtE_N"/>
    <property type="match status" value="1"/>
</dbReference>
<dbReference type="RefSeq" id="WP_120275526.1">
    <property type="nucleotide sequence ID" value="NZ_RAPN01000005.1"/>
</dbReference>
<comment type="caution">
    <text evidence="9">Lacks conserved residue(s) required for the propagation of feature annotation.</text>
</comment>
<feature type="transmembrane region" description="Helical" evidence="9">
    <location>
        <begin position="435"/>
        <end position="452"/>
    </location>
</feature>
<evidence type="ECO:0000256" key="4">
    <source>
        <dbReference type="ARBA" id="ARBA00022692"/>
    </source>
</evidence>
<evidence type="ECO:0000313" key="11">
    <source>
        <dbReference type="EMBL" id="RKD86164.1"/>
    </source>
</evidence>
<keyword evidence="3 9" id="KW-0813">Transport</keyword>
<comment type="similarity">
    <text evidence="2 9">Belongs to the SLC41A transporter family.</text>
</comment>
<dbReference type="SUPFAM" id="SSF158791">
    <property type="entry name" value="MgtE N-terminal domain-like"/>
    <property type="match status" value="1"/>
</dbReference>
<dbReference type="Pfam" id="PF01769">
    <property type="entry name" value="MgtE"/>
    <property type="match status" value="1"/>
</dbReference>
<protein>
    <recommendedName>
        <fullName evidence="9">Magnesium transporter MgtE</fullName>
    </recommendedName>
</protein>
<dbReference type="InterPro" id="IPR000644">
    <property type="entry name" value="CBS_dom"/>
</dbReference>
<evidence type="ECO:0000256" key="3">
    <source>
        <dbReference type="ARBA" id="ARBA00022448"/>
    </source>
</evidence>
<reference evidence="11 12" key="1">
    <citation type="submission" date="2018-09" db="EMBL/GenBank/DDBJ databases">
        <title>Genomic Encyclopedia of Archaeal and Bacterial Type Strains, Phase II (KMG-II): from individual species to whole genera.</title>
        <authorList>
            <person name="Goeker M."/>
        </authorList>
    </citation>
    <scope>NUCLEOTIDE SEQUENCE [LARGE SCALE GENOMIC DNA]</scope>
    <source>
        <strain evidence="11 12">DSM 27148</strain>
    </source>
</reference>
<keyword evidence="7 9" id="KW-0472">Membrane</keyword>
<dbReference type="AlphaFoldDB" id="A0A419VVH7"/>
<comment type="function">
    <text evidence="9">Acts as a magnesium transporter.</text>
</comment>
<dbReference type="Proteomes" id="UP000283387">
    <property type="component" value="Unassembled WGS sequence"/>
</dbReference>